<sequence>MRNIKSNALQPPFDSIFTVIIDDINIIFASSENFRSHVNFSRYNKIRMKIRIKNNKRILVRTSLLEPVDPRARVLVPVSSCPCPRAAGRTPAPSGPVHGPAAII</sequence>
<dbReference type="AlphaFoldDB" id="A0A6A4T984"/>
<organism evidence="1 2">
    <name type="scientific">Scophthalmus maximus</name>
    <name type="common">Turbot</name>
    <name type="synonym">Psetta maxima</name>
    <dbReference type="NCBI Taxonomy" id="52904"/>
    <lineage>
        <taxon>Eukaryota</taxon>
        <taxon>Metazoa</taxon>
        <taxon>Chordata</taxon>
        <taxon>Craniata</taxon>
        <taxon>Vertebrata</taxon>
        <taxon>Euteleostomi</taxon>
        <taxon>Actinopterygii</taxon>
        <taxon>Neopterygii</taxon>
        <taxon>Teleostei</taxon>
        <taxon>Neoteleostei</taxon>
        <taxon>Acanthomorphata</taxon>
        <taxon>Carangaria</taxon>
        <taxon>Pleuronectiformes</taxon>
        <taxon>Pleuronectoidei</taxon>
        <taxon>Scophthalmidae</taxon>
        <taxon>Scophthalmus</taxon>
    </lineage>
</organism>
<name>A0A6A4T984_SCOMX</name>
<evidence type="ECO:0000313" key="2">
    <source>
        <dbReference type="Proteomes" id="UP000438429"/>
    </source>
</evidence>
<comment type="caution">
    <text evidence="1">The sequence shown here is derived from an EMBL/GenBank/DDBJ whole genome shotgun (WGS) entry which is preliminary data.</text>
</comment>
<proteinExistence type="predicted"/>
<protein>
    <submittedName>
        <fullName evidence="1">Uncharacterized protein</fullName>
    </submittedName>
</protein>
<accession>A0A6A4T984</accession>
<dbReference type="Proteomes" id="UP000438429">
    <property type="component" value="Unassembled WGS sequence"/>
</dbReference>
<reference evidence="1 2" key="1">
    <citation type="submission" date="2019-06" db="EMBL/GenBank/DDBJ databases">
        <title>Draft genomes of female and male turbot (Scophthalmus maximus).</title>
        <authorList>
            <person name="Xu H."/>
            <person name="Xu X.-W."/>
            <person name="Shao C."/>
            <person name="Chen S."/>
        </authorList>
    </citation>
    <scope>NUCLEOTIDE SEQUENCE [LARGE SCALE GENOMIC DNA]</scope>
    <source>
        <strain evidence="1">Ysfricsl-2016a</strain>
        <tissue evidence="1">Blood</tissue>
    </source>
</reference>
<gene>
    <name evidence="1" type="ORF">F2P81_006836</name>
</gene>
<evidence type="ECO:0000313" key="1">
    <source>
        <dbReference type="EMBL" id="KAF0040938.1"/>
    </source>
</evidence>
<dbReference type="EMBL" id="VEVO01000006">
    <property type="protein sequence ID" value="KAF0040938.1"/>
    <property type="molecule type" value="Genomic_DNA"/>
</dbReference>